<dbReference type="AlphaFoldDB" id="A0A512JH39"/>
<dbReference type="RefSeq" id="WP_147045586.1">
    <property type="nucleotide sequence ID" value="NZ_BJZV01000004.1"/>
</dbReference>
<comment type="caution">
    <text evidence="1">The sequence shown here is derived from an EMBL/GenBank/DDBJ whole genome shotgun (WGS) entry which is preliminary data.</text>
</comment>
<evidence type="ECO:0008006" key="3">
    <source>
        <dbReference type="Google" id="ProtNLM"/>
    </source>
</evidence>
<organism evidence="1 2">
    <name type="scientific">Methylobacterium gnaphalii</name>
    <dbReference type="NCBI Taxonomy" id="1010610"/>
    <lineage>
        <taxon>Bacteria</taxon>
        <taxon>Pseudomonadati</taxon>
        <taxon>Pseudomonadota</taxon>
        <taxon>Alphaproteobacteria</taxon>
        <taxon>Hyphomicrobiales</taxon>
        <taxon>Methylobacteriaceae</taxon>
        <taxon>Methylobacterium</taxon>
    </lineage>
</organism>
<proteinExistence type="predicted"/>
<dbReference type="Proteomes" id="UP000321750">
    <property type="component" value="Unassembled WGS sequence"/>
</dbReference>
<protein>
    <recommendedName>
        <fullName evidence="3">SpoVG family protein</fullName>
    </recommendedName>
</protein>
<dbReference type="EMBL" id="BJZV01000004">
    <property type="protein sequence ID" value="GEP09271.1"/>
    <property type="molecule type" value="Genomic_DNA"/>
</dbReference>
<reference evidence="1 2" key="1">
    <citation type="submission" date="2019-07" db="EMBL/GenBank/DDBJ databases">
        <title>Whole genome shotgun sequence of Methylobacterium gnaphalii NBRC 107716.</title>
        <authorList>
            <person name="Hosoyama A."/>
            <person name="Uohara A."/>
            <person name="Ohji S."/>
            <person name="Ichikawa N."/>
        </authorList>
    </citation>
    <scope>NUCLEOTIDE SEQUENCE [LARGE SCALE GENOMIC DNA]</scope>
    <source>
        <strain evidence="1 2">NBRC 107716</strain>
    </source>
</reference>
<sequence length="105" mass="11192">MADGQPIPVRVLGLRIAKRALNGNSDSGLVCTFDIAVPGFTLFAAGLYRRRDGKMMVVPPRSERHDGIATGMRIDSEPLRDAMLNAAREAARAFGASVDPVPAEA</sequence>
<accession>A0A512JH39</accession>
<gene>
    <name evidence="1" type="ORF">MGN01_11160</name>
</gene>
<name>A0A512JH39_9HYPH</name>
<evidence type="ECO:0000313" key="2">
    <source>
        <dbReference type="Proteomes" id="UP000321750"/>
    </source>
</evidence>
<evidence type="ECO:0000313" key="1">
    <source>
        <dbReference type="EMBL" id="GEP09271.1"/>
    </source>
</evidence>
<keyword evidence="2" id="KW-1185">Reference proteome</keyword>